<keyword evidence="3" id="KW-1185">Reference proteome</keyword>
<dbReference type="Pfam" id="PF00089">
    <property type="entry name" value="Trypsin"/>
    <property type="match status" value="1"/>
</dbReference>
<organism evidence="2 3">
    <name type="scientific">Nezara viridula</name>
    <name type="common">Southern green stink bug</name>
    <name type="synonym">Cimex viridulus</name>
    <dbReference type="NCBI Taxonomy" id="85310"/>
    <lineage>
        <taxon>Eukaryota</taxon>
        <taxon>Metazoa</taxon>
        <taxon>Ecdysozoa</taxon>
        <taxon>Arthropoda</taxon>
        <taxon>Hexapoda</taxon>
        <taxon>Insecta</taxon>
        <taxon>Pterygota</taxon>
        <taxon>Neoptera</taxon>
        <taxon>Paraneoptera</taxon>
        <taxon>Hemiptera</taxon>
        <taxon>Heteroptera</taxon>
        <taxon>Panheteroptera</taxon>
        <taxon>Pentatomomorpha</taxon>
        <taxon>Pentatomoidea</taxon>
        <taxon>Pentatomidae</taxon>
        <taxon>Pentatominae</taxon>
        <taxon>Nezara</taxon>
    </lineage>
</organism>
<sequence>MLRYNEAGGDGRFFLEGHCRVAGFGLAMWERRGALLHQHHSLPGYGCHRKSWLGGSAICFVTEKEPTSPCSGDSGSPLVCGDRQVGIASQMYSSERCDLFFLSEVPRSGCGLEGSVSVYTYIRPVLNCMRKYLGTIIPKKPSHC</sequence>
<dbReference type="InterPro" id="IPR033116">
    <property type="entry name" value="TRYPSIN_SER"/>
</dbReference>
<dbReference type="AlphaFoldDB" id="A0A9P0HCK0"/>
<dbReference type="EMBL" id="OV725080">
    <property type="protein sequence ID" value="CAH1399524.1"/>
    <property type="molecule type" value="Genomic_DNA"/>
</dbReference>
<dbReference type="GO" id="GO:0006508">
    <property type="term" value="P:proteolysis"/>
    <property type="evidence" value="ECO:0007669"/>
    <property type="project" value="InterPro"/>
</dbReference>
<dbReference type="PROSITE" id="PS00135">
    <property type="entry name" value="TRYPSIN_SER"/>
    <property type="match status" value="1"/>
</dbReference>
<accession>A0A9P0HCK0</accession>
<feature type="domain" description="Peptidase S1" evidence="1">
    <location>
        <begin position="18"/>
        <end position="94"/>
    </location>
</feature>
<name>A0A9P0HCK0_NEZVI</name>
<dbReference type="SUPFAM" id="SSF50494">
    <property type="entry name" value="Trypsin-like serine proteases"/>
    <property type="match status" value="1"/>
</dbReference>
<dbReference type="GO" id="GO:0004252">
    <property type="term" value="F:serine-type endopeptidase activity"/>
    <property type="evidence" value="ECO:0007669"/>
    <property type="project" value="InterPro"/>
</dbReference>
<evidence type="ECO:0000313" key="3">
    <source>
        <dbReference type="Proteomes" id="UP001152798"/>
    </source>
</evidence>
<evidence type="ECO:0000313" key="2">
    <source>
        <dbReference type="EMBL" id="CAH1399524.1"/>
    </source>
</evidence>
<dbReference type="InterPro" id="IPR043504">
    <property type="entry name" value="Peptidase_S1_PA_chymotrypsin"/>
</dbReference>
<dbReference type="Proteomes" id="UP001152798">
    <property type="component" value="Chromosome 4"/>
</dbReference>
<protein>
    <recommendedName>
        <fullName evidence="1">Peptidase S1 domain-containing protein</fullName>
    </recommendedName>
</protein>
<evidence type="ECO:0000259" key="1">
    <source>
        <dbReference type="Pfam" id="PF00089"/>
    </source>
</evidence>
<reference evidence="2" key="1">
    <citation type="submission" date="2022-01" db="EMBL/GenBank/DDBJ databases">
        <authorList>
            <person name="King R."/>
        </authorList>
    </citation>
    <scope>NUCLEOTIDE SEQUENCE</scope>
</reference>
<gene>
    <name evidence="2" type="ORF">NEZAVI_LOCUS8956</name>
</gene>
<proteinExistence type="predicted"/>
<dbReference type="OrthoDB" id="6604662at2759"/>
<dbReference type="InterPro" id="IPR009003">
    <property type="entry name" value="Peptidase_S1_PA"/>
</dbReference>
<dbReference type="InterPro" id="IPR001254">
    <property type="entry name" value="Trypsin_dom"/>
</dbReference>
<dbReference type="Gene3D" id="2.40.10.10">
    <property type="entry name" value="Trypsin-like serine proteases"/>
    <property type="match status" value="1"/>
</dbReference>